<evidence type="ECO:0000256" key="7">
    <source>
        <dbReference type="ARBA" id="ARBA00023244"/>
    </source>
</evidence>
<evidence type="ECO:0000313" key="11">
    <source>
        <dbReference type="EMBL" id="CEZ19925.1"/>
    </source>
</evidence>
<evidence type="ECO:0000256" key="5">
    <source>
        <dbReference type="ARBA" id="ARBA00023133"/>
    </source>
</evidence>
<keyword evidence="12" id="KW-1185">Reference proteome</keyword>
<dbReference type="PANTHER" id="PTHR11108">
    <property type="entry name" value="FERROCHELATASE"/>
    <property type="match status" value="1"/>
</dbReference>
<dbReference type="FunFam" id="3.40.50.1400:FF:000002">
    <property type="entry name" value="Ferrochelatase"/>
    <property type="match status" value="1"/>
</dbReference>
<organism evidence="11 12">
    <name type="scientific">Candidatus Methylopumilus planktonicus</name>
    <dbReference type="NCBI Taxonomy" id="1581557"/>
    <lineage>
        <taxon>Bacteria</taxon>
        <taxon>Pseudomonadati</taxon>
        <taxon>Pseudomonadota</taxon>
        <taxon>Betaproteobacteria</taxon>
        <taxon>Nitrosomonadales</taxon>
        <taxon>Methylophilaceae</taxon>
        <taxon>Candidatus Methylopumilus</taxon>
    </lineage>
</organism>
<dbReference type="Pfam" id="PF00762">
    <property type="entry name" value="Ferrochelatase"/>
    <property type="match status" value="1"/>
</dbReference>
<dbReference type="Proteomes" id="UP000064007">
    <property type="component" value="Chromosome 1"/>
</dbReference>
<dbReference type="GO" id="GO:0004325">
    <property type="term" value="F:ferrochelatase activity"/>
    <property type="evidence" value="ECO:0007669"/>
    <property type="project" value="UniProtKB-UniRule"/>
</dbReference>
<dbReference type="InterPro" id="IPR033644">
    <property type="entry name" value="Ferrochelatase_C"/>
</dbReference>
<keyword evidence="2 9" id="KW-0963">Cytoplasm</keyword>
<dbReference type="HOGENOM" id="CLU_018884_0_0_4"/>
<comment type="catalytic activity">
    <reaction evidence="8">
        <text>Fe-coproporphyrin III + 2 H(+) = coproporphyrin III + Fe(2+)</text>
        <dbReference type="Rhea" id="RHEA:49572"/>
        <dbReference type="ChEBI" id="CHEBI:15378"/>
        <dbReference type="ChEBI" id="CHEBI:29033"/>
        <dbReference type="ChEBI" id="CHEBI:68438"/>
        <dbReference type="ChEBI" id="CHEBI:131725"/>
        <dbReference type="EC" id="4.99.1.9"/>
    </reaction>
    <physiologicalReaction direction="right-to-left" evidence="8">
        <dbReference type="Rhea" id="RHEA:49574"/>
    </physiologicalReaction>
</comment>
<comment type="function">
    <text evidence="9">Catalyzes the ferrous insertion into protoporphyrin IX.</text>
</comment>
<dbReference type="EMBL" id="LN827929">
    <property type="protein sequence ID" value="CEZ19925.1"/>
    <property type="molecule type" value="Genomic_DNA"/>
</dbReference>
<dbReference type="SUPFAM" id="SSF53800">
    <property type="entry name" value="Chelatase"/>
    <property type="match status" value="1"/>
</dbReference>
<dbReference type="AlphaFoldDB" id="A0A0D6EW41"/>
<evidence type="ECO:0000256" key="6">
    <source>
        <dbReference type="ARBA" id="ARBA00023239"/>
    </source>
</evidence>
<proteinExistence type="inferred from homology"/>
<evidence type="ECO:0000256" key="9">
    <source>
        <dbReference type="HAMAP-Rule" id="MF_00323"/>
    </source>
</evidence>
<dbReference type="GO" id="GO:0046872">
    <property type="term" value="F:metal ion binding"/>
    <property type="evidence" value="ECO:0007669"/>
    <property type="project" value="UniProtKB-KW"/>
</dbReference>
<comment type="pathway">
    <text evidence="9">Porphyrin-containing compound metabolism; protoheme biosynthesis; protoheme from protoporphyrin-IX: step 1/1.</text>
</comment>
<evidence type="ECO:0000256" key="1">
    <source>
        <dbReference type="ARBA" id="ARBA00007718"/>
    </source>
</evidence>
<evidence type="ECO:0000256" key="2">
    <source>
        <dbReference type="ARBA" id="ARBA00022490"/>
    </source>
</evidence>
<evidence type="ECO:0000256" key="8">
    <source>
        <dbReference type="ARBA" id="ARBA00024536"/>
    </source>
</evidence>
<accession>A0A0D6EW41</accession>
<dbReference type="RefSeq" id="WP_046488554.1">
    <property type="nucleotide sequence ID" value="NZ_LN827929.1"/>
</dbReference>
<dbReference type="OrthoDB" id="9809741at2"/>
<dbReference type="GO" id="GO:0005737">
    <property type="term" value="C:cytoplasm"/>
    <property type="evidence" value="ECO:0007669"/>
    <property type="project" value="UniProtKB-SubCell"/>
</dbReference>
<dbReference type="HAMAP" id="MF_00323">
    <property type="entry name" value="Ferrochelatase"/>
    <property type="match status" value="1"/>
</dbReference>
<name>A0A0D6EW41_9PROT</name>
<dbReference type="InterPro" id="IPR033659">
    <property type="entry name" value="Ferrochelatase_N"/>
</dbReference>
<comment type="subcellular location">
    <subcellularLocation>
        <location evidence="9">Cytoplasm</location>
    </subcellularLocation>
</comment>
<feature type="binding site" evidence="9">
    <location>
        <position position="292"/>
    </location>
    <ligand>
        <name>Fe(2+)</name>
        <dbReference type="ChEBI" id="CHEBI:29033"/>
    </ligand>
</feature>
<evidence type="ECO:0000256" key="4">
    <source>
        <dbReference type="ARBA" id="ARBA00023004"/>
    </source>
</evidence>
<dbReference type="CDD" id="cd00419">
    <property type="entry name" value="Ferrochelatase_C"/>
    <property type="match status" value="1"/>
</dbReference>
<evidence type="ECO:0000256" key="10">
    <source>
        <dbReference type="RuleBase" id="RU004185"/>
    </source>
</evidence>
<dbReference type="STRING" id="1581557.BN1208_1044"/>
<keyword evidence="5 9" id="KW-0350">Heme biosynthesis</keyword>
<protein>
    <recommendedName>
        <fullName evidence="9">Ferrochelatase</fullName>
        <ecNumber evidence="9">4.98.1.1</ecNumber>
    </recommendedName>
    <alternativeName>
        <fullName evidence="9">Heme synthase</fullName>
    </alternativeName>
    <alternativeName>
        <fullName evidence="9">Protoheme ferro-lyase</fullName>
    </alternativeName>
</protein>
<keyword evidence="6 9" id="KW-0456">Lyase</keyword>
<comment type="catalytic activity">
    <reaction evidence="9">
        <text>heme b + 2 H(+) = protoporphyrin IX + Fe(2+)</text>
        <dbReference type="Rhea" id="RHEA:22584"/>
        <dbReference type="ChEBI" id="CHEBI:15378"/>
        <dbReference type="ChEBI" id="CHEBI:29033"/>
        <dbReference type="ChEBI" id="CHEBI:57306"/>
        <dbReference type="ChEBI" id="CHEBI:60344"/>
        <dbReference type="EC" id="4.98.1.1"/>
    </reaction>
</comment>
<dbReference type="UniPathway" id="UPA00252">
    <property type="reaction ID" value="UER00325"/>
</dbReference>
<dbReference type="NCBIfam" id="TIGR00109">
    <property type="entry name" value="hemH"/>
    <property type="match status" value="1"/>
</dbReference>
<gene>
    <name evidence="9 11" type="primary">hemH</name>
    <name evidence="11" type="ORF">BN1208_1044</name>
</gene>
<reference evidence="12" key="1">
    <citation type="submission" date="2014-12" db="EMBL/GenBank/DDBJ databases">
        <authorList>
            <person name="Salcher M.M."/>
        </authorList>
    </citation>
    <scope>NUCLEOTIDE SEQUENCE [LARGE SCALE GENOMIC DNA]</scope>
    <source>
        <strain evidence="12">MMS-10A-171</strain>
    </source>
</reference>
<keyword evidence="3 9" id="KW-0479">Metal-binding</keyword>
<dbReference type="GO" id="GO:0006783">
    <property type="term" value="P:heme biosynthetic process"/>
    <property type="evidence" value="ECO:0007669"/>
    <property type="project" value="UniProtKB-UniRule"/>
</dbReference>
<keyword evidence="4 9" id="KW-0408">Iron</keyword>
<dbReference type="EC" id="4.98.1.1" evidence="9"/>
<dbReference type="InterPro" id="IPR001015">
    <property type="entry name" value="Ferrochelatase"/>
</dbReference>
<feature type="binding site" evidence="9">
    <location>
        <position position="211"/>
    </location>
    <ligand>
        <name>Fe(2+)</name>
        <dbReference type="ChEBI" id="CHEBI:29033"/>
    </ligand>
</feature>
<dbReference type="Gene3D" id="3.40.50.1400">
    <property type="match status" value="2"/>
</dbReference>
<evidence type="ECO:0000313" key="12">
    <source>
        <dbReference type="Proteomes" id="UP000064007"/>
    </source>
</evidence>
<comment type="similarity">
    <text evidence="1 9 10">Belongs to the ferrochelatase family.</text>
</comment>
<dbReference type="PANTHER" id="PTHR11108:SF1">
    <property type="entry name" value="FERROCHELATASE, MITOCHONDRIAL"/>
    <property type="match status" value="1"/>
</dbReference>
<evidence type="ECO:0000256" key="3">
    <source>
        <dbReference type="ARBA" id="ARBA00022723"/>
    </source>
</evidence>
<dbReference type="CDD" id="cd03411">
    <property type="entry name" value="Ferrochelatase_N"/>
    <property type="match status" value="1"/>
</dbReference>
<sequence length="369" mass="42173">MNYYTKEPQYQHGDPPKIGIILANLGTPDSLSTHAVRKYLQQFLMDRRVVEVPRFIWCWILHFIILVFRPGSSAKKYAKVWTKKGSPLLVNASNQTKALTLKIKKSVSQPIEVELGMSYGNPSMKNAVLKLKEKNCTKILLLPLYPQYAASSSASAMDALWRILLKTRNVPAVRTIRNYHDHPLYINALKLSILQFWKKNGKPTKLVMSFHGIPKKSLMQGDPYHCECYKTARLLAEALKLKENEYVVSFQSRFGRAEWLKPYYAEMMADLGKKKEKNVHVICPGFSSDCLETLEEINIEGRHIFLSHGGKSFSYIPALNDNSDWIDAMQGIILENLQGWIDKNWTAKKESNNSAITKKRAALVEKKQP</sequence>
<keyword evidence="7 9" id="KW-0627">Porphyrin biosynthesis</keyword>
<dbReference type="KEGG" id="mbat:BN1208_1044"/>